<sequence length="242" mass="25477">MTSDAAGSRLRRPGPPERHPPDRRSGPAGGDTVRGVPSVAGLIGTGRAGRLRLYCSAAGSSPPMPGSSSVCARGTSGSLTRAFSPASITGHPFRGRRMSPNHHREAVCGTLSAAAVTSYTAEQSFGWPGDSLILCATGCAERSEETRQEYSFENGKPGTAAGFFGTPFPGIVAVYGCWKRRGELGGCRAGHPCALFPEPGAVRWKMLMKQAHARPVAMVFRTCRGRVPRAGRGRPDAHRGDC</sequence>
<accession>D1A9G9</accession>
<protein>
    <submittedName>
        <fullName evidence="2">Uncharacterized protein</fullName>
    </submittedName>
</protein>
<gene>
    <name evidence="2" type="ordered locus">Tcur_1282</name>
</gene>
<dbReference type="Proteomes" id="UP000001918">
    <property type="component" value="Chromosome"/>
</dbReference>
<name>D1A9G9_THECD</name>
<dbReference type="AlphaFoldDB" id="D1A9G9"/>
<reference evidence="2 3" key="1">
    <citation type="journal article" date="2011" name="Stand. Genomic Sci.">
        <title>Complete genome sequence of Thermomonospora curvata type strain (B9).</title>
        <authorList>
            <person name="Chertkov O."/>
            <person name="Sikorski J."/>
            <person name="Nolan M."/>
            <person name="Lapidus A."/>
            <person name="Lucas S."/>
            <person name="Del Rio T.G."/>
            <person name="Tice H."/>
            <person name="Cheng J.F."/>
            <person name="Goodwin L."/>
            <person name="Pitluck S."/>
            <person name="Liolios K."/>
            <person name="Ivanova N."/>
            <person name="Mavromatis K."/>
            <person name="Mikhailova N."/>
            <person name="Ovchinnikova G."/>
            <person name="Pati A."/>
            <person name="Chen A."/>
            <person name="Palaniappan K."/>
            <person name="Djao O.D."/>
            <person name="Land M."/>
            <person name="Hauser L."/>
            <person name="Chang Y.J."/>
            <person name="Jeffries C.D."/>
            <person name="Brettin T."/>
            <person name="Han C."/>
            <person name="Detter J.C."/>
            <person name="Rohde M."/>
            <person name="Goker M."/>
            <person name="Woyke T."/>
            <person name="Bristow J."/>
            <person name="Eisen J.A."/>
            <person name="Markowitz V."/>
            <person name="Hugenholtz P."/>
            <person name="Klenk H.P."/>
            <person name="Kyrpides N.C."/>
        </authorList>
    </citation>
    <scope>NUCLEOTIDE SEQUENCE [LARGE SCALE GENOMIC DNA]</scope>
    <source>
        <strain evidence="3">ATCC 19995 / DSM 43183 / JCM 3096 / KCTC 9072 / NBRC 15933 / NCIMB 10081 / Henssen B9</strain>
    </source>
</reference>
<organism evidence="2 3">
    <name type="scientific">Thermomonospora curvata (strain ATCC 19995 / DSM 43183 / JCM 3096 / KCTC 9072 / NBRC 15933 / NCIMB 10081 / Henssen B9)</name>
    <dbReference type="NCBI Taxonomy" id="471852"/>
    <lineage>
        <taxon>Bacteria</taxon>
        <taxon>Bacillati</taxon>
        <taxon>Actinomycetota</taxon>
        <taxon>Actinomycetes</taxon>
        <taxon>Streptosporangiales</taxon>
        <taxon>Thermomonosporaceae</taxon>
        <taxon>Thermomonospora</taxon>
    </lineage>
</organism>
<dbReference type="KEGG" id="tcu:Tcur_1282"/>
<keyword evidence="3" id="KW-1185">Reference proteome</keyword>
<proteinExistence type="predicted"/>
<dbReference type="EMBL" id="CP001738">
    <property type="protein sequence ID" value="ACY96865.1"/>
    <property type="molecule type" value="Genomic_DNA"/>
</dbReference>
<feature type="compositionally biased region" description="Basic and acidic residues" evidence="1">
    <location>
        <begin position="14"/>
        <end position="25"/>
    </location>
</feature>
<evidence type="ECO:0000256" key="1">
    <source>
        <dbReference type="SAM" id="MobiDB-lite"/>
    </source>
</evidence>
<evidence type="ECO:0000313" key="3">
    <source>
        <dbReference type="Proteomes" id="UP000001918"/>
    </source>
</evidence>
<evidence type="ECO:0000313" key="2">
    <source>
        <dbReference type="EMBL" id="ACY96865.1"/>
    </source>
</evidence>
<dbReference type="STRING" id="471852.Tcur_1282"/>
<dbReference type="HOGENOM" id="CLU_1146753_0_0_11"/>
<feature type="region of interest" description="Disordered" evidence="1">
    <location>
        <begin position="1"/>
        <end position="35"/>
    </location>
</feature>